<dbReference type="RefSeq" id="WP_369710540.1">
    <property type="nucleotide sequence ID" value="NZ_CP165644.1"/>
</dbReference>
<gene>
    <name evidence="2" type="ORF">AB8B22_06785</name>
</gene>
<dbReference type="KEGG" id="lrug:AB8B22_06785"/>
<dbReference type="PANTHER" id="PTHR30399:SF1">
    <property type="entry name" value="UTP PYROPHOSPHATASE"/>
    <property type="match status" value="1"/>
</dbReference>
<dbReference type="InterPro" id="IPR053136">
    <property type="entry name" value="UTP_pyrophosphatase-like"/>
</dbReference>
<dbReference type="EMBL" id="CP165644">
    <property type="protein sequence ID" value="XDU66131.1"/>
    <property type="molecule type" value="Genomic_DNA"/>
</dbReference>
<proteinExistence type="predicted"/>
<dbReference type="Pfam" id="PF01863">
    <property type="entry name" value="YgjP-like"/>
    <property type="match status" value="1"/>
</dbReference>
<dbReference type="Gene3D" id="3.30.2010.10">
    <property type="entry name" value="Metalloproteases ('zincins'), catalytic domain"/>
    <property type="match status" value="1"/>
</dbReference>
<reference evidence="2" key="1">
    <citation type="submission" date="2024-07" db="EMBL/GenBank/DDBJ databases">
        <authorList>
            <person name="Li X.-J."/>
            <person name="Wang X."/>
        </authorList>
    </citation>
    <scope>NUCLEOTIDE SEQUENCE</scope>
    <source>
        <strain evidence="2">HSP-334</strain>
    </source>
</reference>
<name>A0AB39VE55_9FUSO</name>
<dbReference type="CDD" id="cd07344">
    <property type="entry name" value="M48_yhfN_like"/>
    <property type="match status" value="1"/>
</dbReference>
<evidence type="ECO:0000313" key="2">
    <source>
        <dbReference type="EMBL" id="XDU66131.1"/>
    </source>
</evidence>
<accession>A0AB39VE55</accession>
<evidence type="ECO:0000259" key="1">
    <source>
        <dbReference type="Pfam" id="PF01863"/>
    </source>
</evidence>
<organism evidence="2">
    <name type="scientific">Leptotrichia rugosa</name>
    <dbReference type="NCBI Taxonomy" id="3239302"/>
    <lineage>
        <taxon>Bacteria</taxon>
        <taxon>Fusobacteriati</taxon>
        <taxon>Fusobacteriota</taxon>
        <taxon>Fusobacteriia</taxon>
        <taxon>Fusobacteriales</taxon>
        <taxon>Leptotrichiaceae</taxon>
        <taxon>Leptotrichia</taxon>
    </lineage>
</organism>
<dbReference type="InterPro" id="IPR002725">
    <property type="entry name" value="YgjP-like_metallopeptidase"/>
</dbReference>
<protein>
    <submittedName>
        <fullName evidence="2">M48 family metallopeptidase</fullName>
    </submittedName>
</protein>
<feature type="domain" description="YgjP-like metallopeptidase" evidence="1">
    <location>
        <begin position="17"/>
        <end position="229"/>
    </location>
</feature>
<sequence>MKTEKILGYEVHRKKVKNINLRIKENMEIYISAPENLHSDYIKNFLISKEKWIKNVLKKLEKIKEERKEKEYITGEIHNFLGQKYILTVKNGNFNRVALKNDKKNEIILTVYSDIFDNSEEKKKILEKWYFENAKKIFLELLKKWMKILNEDVKKFLIKPLNKKWGFCNYEKKYVALNVELIKRTPFEIEYVILHELAHLKYPNHGKGFYNYVEKYMPNYRNAEKMLNAKHHY</sequence>
<dbReference type="PANTHER" id="PTHR30399">
    <property type="entry name" value="UNCHARACTERIZED PROTEIN YGJP"/>
    <property type="match status" value="1"/>
</dbReference>
<dbReference type="AlphaFoldDB" id="A0AB39VE55"/>